<dbReference type="EMBL" id="WQMS01000016">
    <property type="protein sequence ID" value="MVO78902.1"/>
    <property type="molecule type" value="Genomic_DNA"/>
</dbReference>
<comment type="caution">
    <text evidence="7">The sequence shown here is derived from an EMBL/GenBank/DDBJ whole genome shotgun (WGS) entry which is preliminary data.</text>
</comment>
<organism evidence="7 8">
    <name type="scientific">Sphingomonas horti</name>
    <dbReference type="NCBI Taxonomy" id="2682842"/>
    <lineage>
        <taxon>Bacteria</taxon>
        <taxon>Pseudomonadati</taxon>
        <taxon>Pseudomonadota</taxon>
        <taxon>Alphaproteobacteria</taxon>
        <taxon>Sphingomonadales</taxon>
        <taxon>Sphingomonadaceae</taxon>
        <taxon>Sphingomonas</taxon>
    </lineage>
</organism>
<evidence type="ECO:0000259" key="6">
    <source>
        <dbReference type="PROSITE" id="PS51007"/>
    </source>
</evidence>
<dbReference type="InterPro" id="IPR036909">
    <property type="entry name" value="Cyt_c-like_dom_sf"/>
</dbReference>
<gene>
    <name evidence="7" type="ORF">GON01_13285</name>
</gene>
<accession>A0A6I4J2I8</accession>
<keyword evidence="8" id="KW-1185">Reference proteome</keyword>
<feature type="domain" description="Cytochrome c" evidence="6">
    <location>
        <begin position="62"/>
        <end position="152"/>
    </location>
</feature>
<keyword evidence="3 4" id="KW-0408">Iron</keyword>
<evidence type="ECO:0000256" key="5">
    <source>
        <dbReference type="SAM" id="Phobius"/>
    </source>
</evidence>
<protein>
    <submittedName>
        <fullName evidence="7">C-type cytochrome</fullName>
    </submittedName>
</protein>
<dbReference type="GO" id="GO:0020037">
    <property type="term" value="F:heme binding"/>
    <property type="evidence" value="ECO:0007669"/>
    <property type="project" value="InterPro"/>
</dbReference>
<feature type="transmembrane region" description="Helical" evidence="5">
    <location>
        <begin position="25"/>
        <end position="46"/>
    </location>
</feature>
<dbReference type="AlphaFoldDB" id="A0A6I4J2I8"/>
<keyword evidence="1 4" id="KW-0349">Heme</keyword>
<dbReference type="Pfam" id="PF00034">
    <property type="entry name" value="Cytochrom_C"/>
    <property type="match status" value="1"/>
</dbReference>
<evidence type="ECO:0000313" key="7">
    <source>
        <dbReference type="EMBL" id="MVO78902.1"/>
    </source>
</evidence>
<evidence type="ECO:0000256" key="1">
    <source>
        <dbReference type="ARBA" id="ARBA00022617"/>
    </source>
</evidence>
<sequence>MRAPLSCCSRDCSARKGRPMRSASIIGWTGGVALLLIAGGYTWNYLDAQRQVATRAHLLTGGDPVRGWQLIQQYGCGGCHTIPRVPQAAGKVGPPLSGVGERVYLAGRLENRPENLIAWVQHPRAVDPQTAMPELGVTEPQARDIAAYLYTL</sequence>
<dbReference type="PROSITE" id="PS51007">
    <property type="entry name" value="CYTC"/>
    <property type="match status" value="1"/>
</dbReference>
<dbReference type="GO" id="GO:0009055">
    <property type="term" value="F:electron transfer activity"/>
    <property type="evidence" value="ECO:0007669"/>
    <property type="project" value="InterPro"/>
</dbReference>
<keyword evidence="5" id="KW-1133">Transmembrane helix</keyword>
<evidence type="ECO:0000313" key="8">
    <source>
        <dbReference type="Proteomes" id="UP000441389"/>
    </source>
</evidence>
<reference evidence="7 8" key="1">
    <citation type="submission" date="2019-12" db="EMBL/GenBank/DDBJ databases">
        <authorList>
            <person name="Huq M.A."/>
        </authorList>
    </citation>
    <scope>NUCLEOTIDE SEQUENCE [LARGE SCALE GENOMIC DNA]</scope>
    <source>
        <strain evidence="7 8">MAH-20</strain>
    </source>
</reference>
<keyword evidence="5" id="KW-0472">Membrane</keyword>
<dbReference type="Gene3D" id="1.10.760.10">
    <property type="entry name" value="Cytochrome c-like domain"/>
    <property type="match status" value="1"/>
</dbReference>
<evidence type="ECO:0000256" key="2">
    <source>
        <dbReference type="ARBA" id="ARBA00022723"/>
    </source>
</evidence>
<dbReference type="SUPFAM" id="SSF46626">
    <property type="entry name" value="Cytochrome c"/>
    <property type="match status" value="1"/>
</dbReference>
<name>A0A6I4J2I8_9SPHN</name>
<dbReference type="Proteomes" id="UP000441389">
    <property type="component" value="Unassembled WGS sequence"/>
</dbReference>
<evidence type="ECO:0000256" key="4">
    <source>
        <dbReference type="PROSITE-ProRule" id="PRU00433"/>
    </source>
</evidence>
<proteinExistence type="predicted"/>
<evidence type="ECO:0000256" key="3">
    <source>
        <dbReference type="ARBA" id="ARBA00023004"/>
    </source>
</evidence>
<dbReference type="GO" id="GO:0046872">
    <property type="term" value="F:metal ion binding"/>
    <property type="evidence" value="ECO:0007669"/>
    <property type="project" value="UniProtKB-KW"/>
</dbReference>
<dbReference type="InterPro" id="IPR009056">
    <property type="entry name" value="Cyt_c-like_dom"/>
</dbReference>
<keyword evidence="5" id="KW-0812">Transmembrane</keyword>
<keyword evidence="2 4" id="KW-0479">Metal-binding</keyword>